<evidence type="ECO:0000313" key="3">
    <source>
        <dbReference type="Proteomes" id="UP001501475"/>
    </source>
</evidence>
<name>A0ABP4WFX4_9MICO</name>
<dbReference type="RefSeq" id="WP_344063528.1">
    <property type="nucleotide sequence ID" value="NZ_BAAAPN010000032.1"/>
</dbReference>
<dbReference type="Pfam" id="PF12728">
    <property type="entry name" value="HTH_17"/>
    <property type="match status" value="1"/>
</dbReference>
<evidence type="ECO:0000313" key="2">
    <source>
        <dbReference type="EMBL" id="GAA1753728.1"/>
    </source>
</evidence>
<dbReference type="InterPro" id="IPR041657">
    <property type="entry name" value="HTH_17"/>
</dbReference>
<feature type="domain" description="Helix-turn-helix" evidence="1">
    <location>
        <begin position="68"/>
        <end position="115"/>
    </location>
</feature>
<comment type="caution">
    <text evidence="2">The sequence shown here is derived from an EMBL/GenBank/DDBJ whole genome shotgun (WGS) entry which is preliminary data.</text>
</comment>
<organism evidence="2 3">
    <name type="scientific">Nostocoides vanveenii</name>
    <dbReference type="NCBI Taxonomy" id="330835"/>
    <lineage>
        <taxon>Bacteria</taxon>
        <taxon>Bacillati</taxon>
        <taxon>Actinomycetota</taxon>
        <taxon>Actinomycetes</taxon>
        <taxon>Micrococcales</taxon>
        <taxon>Intrasporangiaceae</taxon>
        <taxon>Nostocoides</taxon>
    </lineage>
</organism>
<protein>
    <recommendedName>
        <fullName evidence="1">Helix-turn-helix domain-containing protein</fullName>
    </recommendedName>
</protein>
<reference evidence="3" key="1">
    <citation type="journal article" date="2019" name="Int. J. Syst. Evol. Microbiol.">
        <title>The Global Catalogue of Microorganisms (GCM) 10K type strain sequencing project: providing services to taxonomists for standard genome sequencing and annotation.</title>
        <authorList>
            <consortium name="The Broad Institute Genomics Platform"/>
            <consortium name="The Broad Institute Genome Sequencing Center for Infectious Disease"/>
            <person name="Wu L."/>
            <person name="Ma J."/>
        </authorList>
    </citation>
    <scope>NUCLEOTIDE SEQUENCE [LARGE SCALE GENOMIC DNA]</scope>
    <source>
        <strain evidence="3">JCM 15591</strain>
    </source>
</reference>
<dbReference type="EMBL" id="BAAAPN010000032">
    <property type="protein sequence ID" value="GAA1753728.1"/>
    <property type="molecule type" value="Genomic_DNA"/>
</dbReference>
<sequence>MPTTDDVLTWLDHRDRGRHVPVTVTFGDGHSTVETRLPPAVASLIYDVLRYAGDSGAAVVVPTNRDVSTAEAARLLGMSRSTVVRLIAAGQLPSTMAGTHRRMRLVDVLDYRRRARQSAEEAATAARLAAVAEETPARWRA</sequence>
<evidence type="ECO:0000259" key="1">
    <source>
        <dbReference type="Pfam" id="PF12728"/>
    </source>
</evidence>
<keyword evidence="3" id="KW-1185">Reference proteome</keyword>
<gene>
    <name evidence="2" type="ORF">GCM10009810_11990</name>
</gene>
<proteinExistence type="predicted"/>
<dbReference type="NCBIfam" id="TIGR01764">
    <property type="entry name" value="excise"/>
    <property type="match status" value="1"/>
</dbReference>
<dbReference type="InterPro" id="IPR010093">
    <property type="entry name" value="SinI_DNA-bd"/>
</dbReference>
<dbReference type="Proteomes" id="UP001501475">
    <property type="component" value="Unassembled WGS sequence"/>
</dbReference>
<accession>A0ABP4WFX4</accession>